<evidence type="ECO:0000313" key="2">
    <source>
        <dbReference type="Proteomes" id="UP000061569"/>
    </source>
</evidence>
<organism evidence="1 2">
    <name type="scientific">Lysobacter enzymogenes</name>
    <dbReference type="NCBI Taxonomy" id="69"/>
    <lineage>
        <taxon>Bacteria</taxon>
        <taxon>Pseudomonadati</taxon>
        <taxon>Pseudomonadota</taxon>
        <taxon>Gammaproteobacteria</taxon>
        <taxon>Lysobacterales</taxon>
        <taxon>Lysobacteraceae</taxon>
        <taxon>Lysobacter</taxon>
    </lineage>
</organism>
<dbReference type="EMBL" id="CP013140">
    <property type="protein sequence ID" value="ALN58541.1"/>
    <property type="molecule type" value="Genomic_DNA"/>
</dbReference>
<dbReference type="PATRIC" id="fig|69.6.peg.3150"/>
<accession>A0A0S2DJF9</accession>
<gene>
    <name evidence="1" type="ORF">GLE_3195</name>
</gene>
<proteinExistence type="predicted"/>
<evidence type="ECO:0000313" key="1">
    <source>
        <dbReference type="EMBL" id="ALN58541.1"/>
    </source>
</evidence>
<sequence>MKRLFEGKRTLLLALAGVATFAAGFAYAAAHPCVECGIERDRCLASGTNPTLCQAMYKTCWQENGCNPTNPGNPR</sequence>
<name>A0A0S2DJF9_LYSEN</name>
<dbReference type="AlphaFoldDB" id="A0A0S2DJF9"/>
<dbReference type="STRING" id="69.GLE_3195"/>
<dbReference type="KEGG" id="lez:GLE_3195"/>
<protein>
    <submittedName>
        <fullName evidence="1">Uncharacterized protein</fullName>
    </submittedName>
</protein>
<dbReference type="Proteomes" id="UP000061569">
    <property type="component" value="Chromosome"/>
</dbReference>
<reference evidence="1 2" key="1">
    <citation type="submission" date="2015-11" db="EMBL/GenBank/DDBJ databases">
        <title>Genome sequences of Lysobacter enzymogenes strain C3 and Lysobacter antibioticus ATCC 29479.</title>
        <authorList>
            <person name="Kobayashi D.Y."/>
        </authorList>
    </citation>
    <scope>NUCLEOTIDE SEQUENCE [LARGE SCALE GENOMIC DNA]</scope>
    <source>
        <strain evidence="1 2">C3</strain>
    </source>
</reference>